<evidence type="ECO:0000256" key="6">
    <source>
        <dbReference type="ARBA" id="ARBA00023136"/>
    </source>
</evidence>
<dbReference type="PATRIC" id="fig|1423781.4.peg.947"/>
<dbReference type="InterPro" id="IPR048454">
    <property type="entry name" value="YetF_N"/>
</dbReference>
<sequence length="209" mass="23252">MEHYYLVIIKMLLAIILLLLYSRISTSRSIAPATPTDQISNMVVGAIIGGNVLSTDVSILESVITMALWTALLLAIRLIKKANPKIKQSIDGSDLVLMSEGRFNVENFEAAKMPMDQLMHSIHLQGINSINQVDEIILTAGGSLIVNTKKDRDNSLLVIARGDILEDALEKSGKSESWLKQKLQEHHVDNIDDVYMCEYFDNDINVVTK</sequence>
<evidence type="ECO:0000256" key="1">
    <source>
        <dbReference type="ARBA" id="ARBA00004651"/>
    </source>
</evidence>
<dbReference type="InterPro" id="IPR023090">
    <property type="entry name" value="UPF0702_alpha/beta_dom_sf"/>
</dbReference>
<accession>A0A0R2B3T7</accession>
<evidence type="ECO:0000256" key="4">
    <source>
        <dbReference type="ARBA" id="ARBA00022692"/>
    </source>
</evidence>
<dbReference type="Pfam" id="PF20730">
    <property type="entry name" value="YetF_N"/>
    <property type="match status" value="1"/>
</dbReference>
<keyword evidence="3" id="KW-1003">Cell membrane</keyword>
<evidence type="ECO:0000256" key="2">
    <source>
        <dbReference type="ARBA" id="ARBA00006448"/>
    </source>
</evidence>
<dbReference type="InterPro" id="IPR007353">
    <property type="entry name" value="DUF421"/>
</dbReference>
<keyword evidence="6 7" id="KW-0472">Membrane</keyword>
<dbReference type="GO" id="GO:0005886">
    <property type="term" value="C:plasma membrane"/>
    <property type="evidence" value="ECO:0007669"/>
    <property type="project" value="UniProtKB-SubCell"/>
</dbReference>
<dbReference type="Proteomes" id="UP000052012">
    <property type="component" value="Unassembled WGS sequence"/>
</dbReference>
<evidence type="ECO:0000256" key="3">
    <source>
        <dbReference type="ARBA" id="ARBA00022475"/>
    </source>
</evidence>
<dbReference type="EMBL" id="AYYQ01000002">
    <property type="protein sequence ID" value="KRM69740.1"/>
    <property type="molecule type" value="Genomic_DNA"/>
</dbReference>
<comment type="caution">
    <text evidence="10">The sequence shown here is derived from an EMBL/GenBank/DDBJ whole genome shotgun (WGS) entry which is preliminary data.</text>
</comment>
<keyword evidence="11" id="KW-1185">Reference proteome</keyword>
<protein>
    <recommendedName>
        <fullName evidence="12">Membrane protein yetF</fullName>
    </recommendedName>
</protein>
<evidence type="ECO:0008006" key="12">
    <source>
        <dbReference type="Google" id="ProtNLM"/>
    </source>
</evidence>
<organism evidence="10 11">
    <name type="scientific">Apilactobacillus ozensis DSM 23829 = JCM 17196</name>
    <dbReference type="NCBI Taxonomy" id="1423781"/>
    <lineage>
        <taxon>Bacteria</taxon>
        <taxon>Bacillati</taxon>
        <taxon>Bacillota</taxon>
        <taxon>Bacilli</taxon>
        <taxon>Lactobacillales</taxon>
        <taxon>Lactobacillaceae</taxon>
        <taxon>Apilactobacillus</taxon>
    </lineage>
</organism>
<evidence type="ECO:0000256" key="7">
    <source>
        <dbReference type="SAM" id="Phobius"/>
    </source>
</evidence>
<dbReference type="PANTHER" id="PTHR34582">
    <property type="entry name" value="UPF0702 TRANSMEMBRANE PROTEIN YCAP"/>
    <property type="match status" value="1"/>
</dbReference>
<comment type="similarity">
    <text evidence="2">Belongs to the UPF0702 family.</text>
</comment>
<feature type="transmembrane region" description="Helical" evidence="7">
    <location>
        <begin position="59"/>
        <end position="79"/>
    </location>
</feature>
<dbReference type="OrthoDB" id="1076133at2"/>
<evidence type="ECO:0000259" key="9">
    <source>
        <dbReference type="Pfam" id="PF20730"/>
    </source>
</evidence>
<gene>
    <name evidence="10" type="ORF">FD06_GL000913</name>
</gene>
<dbReference type="STRING" id="1423781.FD06_GL000913"/>
<proteinExistence type="inferred from homology"/>
<feature type="domain" description="YetF C-terminal" evidence="8">
    <location>
        <begin position="83"/>
        <end position="199"/>
    </location>
</feature>
<feature type="domain" description="YetF-like N-terminal transmembrane" evidence="9">
    <location>
        <begin position="4"/>
        <end position="79"/>
    </location>
</feature>
<evidence type="ECO:0000259" key="8">
    <source>
        <dbReference type="Pfam" id="PF04239"/>
    </source>
</evidence>
<keyword evidence="5 7" id="KW-1133">Transmembrane helix</keyword>
<evidence type="ECO:0000313" key="10">
    <source>
        <dbReference type="EMBL" id="KRM69740.1"/>
    </source>
</evidence>
<evidence type="ECO:0000313" key="11">
    <source>
        <dbReference type="Proteomes" id="UP000052012"/>
    </source>
</evidence>
<evidence type="ECO:0000256" key="5">
    <source>
        <dbReference type="ARBA" id="ARBA00022989"/>
    </source>
</evidence>
<name>A0A0R2B3T7_9LACO</name>
<dbReference type="AlphaFoldDB" id="A0A0R2B3T7"/>
<dbReference type="Gene3D" id="3.30.240.20">
    <property type="entry name" value="bsu07140 like domains"/>
    <property type="match status" value="2"/>
</dbReference>
<dbReference type="Pfam" id="PF04239">
    <property type="entry name" value="DUF421"/>
    <property type="match status" value="1"/>
</dbReference>
<keyword evidence="4 7" id="KW-0812">Transmembrane</keyword>
<dbReference type="RefSeq" id="WP_056965624.1">
    <property type="nucleotide sequence ID" value="NZ_AYYQ01000002.1"/>
</dbReference>
<dbReference type="PANTHER" id="PTHR34582:SF6">
    <property type="entry name" value="UPF0702 TRANSMEMBRANE PROTEIN YCAP"/>
    <property type="match status" value="1"/>
</dbReference>
<reference evidence="10 11" key="1">
    <citation type="journal article" date="2015" name="Genome Announc.">
        <title>Expanding the biotechnology potential of lactobacilli through comparative genomics of 213 strains and associated genera.</title>
        <authorList>
            <person name="Sun Z."/>
            <person name="Harris H.M."/>
            <person name="McCann A."/>
            <person name="Guo C."/>
            <person name="Argimon S."/>
            <person name="Zhang W."/>
            <person name="Yang X."/>
            <person name="Jeffery I.B."/>
            <person name="Cooney J.C."/>
            <person name="Kagawa T.F."/>
            <person name="Liu W."/>
            <person name="Song Y."/>
            <person name="Salvetti E."/>
            <person name="Wrobel A."/>
            <person name="Rasinkangas P."/>
            <person name="Parkhill J."/>
            <person name="Rea M.C."/>
            <person name="O'Sullivan O."/>
            <person name="Ritari J."/>
            <person name="Douillard F.P."/>
            <person name="Paul Ross R."/>
            <person name="Yang R."/>
            <person name="Briner A.E."/>
            <person name="Felis G.E."/>
            <person name="de Vos W.M."/>
            <person name="Barrangou R."/>
            <person name="Klaenhammer T.R."/>
            <person name="Caufield P.W."/>
            <person name="Cui Y."/>
            <person name="Zhang H."/>
            <person name="O'Toole P.W."/>
        </authorList>
    </citation>
    <scope>NUCLEOTIDE SEQUENCE [LARGE SCALE GENOMIC DNA]</scope>
    <source>
        <strain evidence="10 11">DSM 23829</strain>
    </source>
</reference>
<feature type="transmembrane region" description="Helical" evidence="7">
    <location>
        <begin position="6"/>
        <end position="24"/>
    </location>
</feature>
<comment type="subcellular location">
    <subcellularLocation>
        <location evidence="1">Cell membrane</location>
        <topology evidence="1">Multi-pass membrane protein</topology>
    </subcellularLocation>
</comment>